<evidence type="ECO:0000256" key="10">
    <source>
        <dbReference type="ARBA" id="ARBA00023136"/>
    </source>
</evidence>
<dbReference type="NCBIfam" id="TIGR01131">
    <property type="entry name" value="ATP_synt_6_or_A"/>
    <property type="match status" value="1"/>
</dbReference>
<feature type="transmembrane region" description="Helical" evidence="12">
    <location>
        <begin position="121"/>
        <end position="143"/>
    </location>
</feature>
<dbReference type="GO" id="GO:0046933">
    <property type="term" value="F:proton-transporting ATP synthase activity, rotational mechanism"/>
    <property type="evidence" value="ECO:0007669"/>
    <property type="project" value="UniProtKB-UniRule"/>
</dbReference>
<feature type="transmembrane region" description="Helical" evidence="12">
    <location>
        <begin position="90"/>
        <end position="115"/>
    </location>
</feature>
<comment type="caution">
    <text evidence="14">The sequence shown here is derived from an EMBL/GenBank/DDBJ whole genome shotgun (WGS) entry which is preliminary data.</text>
</comment>
<comment type="subcellular location">
    <subcellularLocation>
        <location evidence="12 13">Cell membrane</location>
        <topology evidence="12 13">Multi-pass membrane protein</topology>
    </subcellularLocation>
    <subcellularLocation>
        <location evidence="1">Membrane</location>
        <topology evidence="1">Multi-pass membrane protein</topology>
    </subcellularLocation>
</comment>
<dbReference type="InterPro" id="IPR000568">
    <property type="entry name" value="ATP_synth_F0_asu"/>
</dbReference>
<keyword evidence="11 12" id="KW-0066">ATP synthesis</keyword>
<dbReference type="Gene3D" id="1.20.120.220">
    <property type="entry name" value="ATP synthase, F0 complex, subunit A"/>
    <property type="match status" value="1"/>
</dbReference>
<dbReference type="InterPro" id="IPR045082">
    <property type="entry name" value="ATP_syn_F0_a_bact/chloroplast"/>
</dbReference>
<feature type="transmembrane region" description="Helical" evidence="12">
    <location>
        <begin position="181"/>
        <end position="203"/>
    </location>
</feature>
<name>A0A9W6D3Q7_9BACT</name>
<keyword evidence="10 12" id="KW-0472">Membrane</keyword>
<evidence type="ECO:0000313" key="14">
    <source>
        <dbReference type="EMBL" id="GLI34708.1"/>
    </source>
</evidence>
<dbReference type="InterPro" id="IPR035908">
    <property type="entry name" value="F0_ATP_A_sf"/>
</dbReference>
<protein>
    <recommendedName>
        <fullName evidence="12 13">ATP synthase subunit a</fullName>
    </recommendedName>
    <alternativeName>
        <fullName evidence="12">ATP synthase F0 sector subunit a</fullName>
    </alternativeName>
    <alternativeName>
        <fullName evidence="12">F-ATPase subunit 6</fullName>
    </alternativeName>
</protein>
<dbReference type="PANTHER" id="PTHR42823:SF3">
    <property type="entry name" value="ATP SYNTHASE SUBUNIT A, CHLOROPLASTIC"/>
    <property type="match status" value="1"/>
</dbReference>
<dbReference type="HAMAP" id="MF_01393">
    <property type="entry name" value="ATP_synth_a_bact"/>
    <property type="match status" value="1"/>
</dbReference>
<keyword evidence="5 12" id="KW-0138">CF(0)</keyword>
<evidence type="ECO:0000256" key="6">
    <source>
        <dbReference type="ARBA" id="ARBA00022692"/>
    </source>
</evidence>
<gene>
    <name evidence="12 14" type="primary">atpB</name>
    <name evidence="14" type="ORF">DAMNIGENAA_21410</name>
</gene>
<evidence type="ECO:0000256" key="3">
    <source>
        <dbReference type="ARBA" id="ARBA00022448"/>
    </source>
</evidence>
<feature type="transmembrane region" description="Helical" evidence="12">
    <location>
        <begin position="155"/>
        <end position="175"/>
    </location>
</feature>
<proteinExistence type="inferred from homology"/>
<evidence type="ECO:0000256" key="12">
    <source>
        <dbReference type="HAMAP-Rule" id="MF_01393"/>
    </source>
</evidence>
<keyword evidence="7 12" id="KW-0375">Hydrogen ion transport</keyword>
<comment type="similarity">
    <text evidence="2 12 13">Belongs to the ATPase A chain family.</text>
</comment>
<accession>A0A9W6D3Q7</accession>
<feature type="transmembrane region" description="Helical" evidence="12">
    <location>
        <begin position="210"/>
        <end position="232"/>
    </location>
</feature>
<evidence type="ECO:0000256" key="7">
    <source>
        <dbReference type="ARBA" id="ARBA00022781"/>
    </source>
</evidence>
<evidence type="ECO:0000256" key="4">
    <source>
        <dbReference type="ARBA" id="ARBA00022475"/>
    </source>
</evidence>
<dbReference type="Proteomes" id="UP001144372">
    <property type="component" value="Unassembled WGS sequence"/>
</dbReference>
<dbReference type="PRINTS" id="PR00123">
    <property type="entry name" value="ATPASEA"/>
</dbReference>
<dbReference type="GO" id="GO:0005886">
    <property type="term" value="C:plasma membrane"/>
    <property type="evidence" value="ECO:0007669"/>
    <property type="project" value="UniProtKB-SubCell"/>
</dbReference>
<keyword evidence="9 12" id="KW-0406">Ion transport</keyword>
<dbReference type="CDD" id="cd00310">
    <property type="entry name" value="ATP-synt_Fo_a_6"/>
    <property type="match status" value="1"/>
</dbReference>
<dbReference type="Pfam" id="PF00119">
    <property type="entry name" value="ATP-synt_A"/>
    <property type="match status" value="1"/>
</dbReference>
<dbReference type="GO" id="GO:0045259">
    <property type="term" value="C:proton-transporting ATP synthase complex"/>
    <property type="evidence" value="ECO:0007669"/>
    <property type="project" value="UniProtKB-KW"/>
</dbReference>
<evidence type="ECO:0000256" key="1">
    <source>
        <dbReference type="ARBA" id="ARBA00004141"/>
    </source>
</evidence>
<comment type="function">
    <text evidence="12 13">Key component of the proton channel; it plays a direct role in the translocation of protons across the membrane.</text>
</comment>
<dbReference type="AlphaFoldDB" id="A0A9W6D3Q7"/>
<keyword evidence="3 12" id="KW-0813">Transport</keyword>
<dbReference type="PROSITE" id="PS00449">
    <property type="entry name" value="ATPASE_A"/>
    <property type="match status" value="1"/>
</dbReference>
<evidence type="ECO:0000313" key="15">
    <source>
        <dbReference type="Proteomes" id="UP001144372"/>
    </source>
</evidence>
<evidence type="ECO:0000256" key="13">
    <source>
        <dbReference type="RuleBase" id="RU000483"/>
    </source>
</evidence>
<dbReference type="PANTHER" id="PTHR42823">
    <property type="entry name" value="ATP SYNTHASE SUBUNIT A, CHLOROPLASTIC"/>
    <property type="match status" value="1"/>
</dbReference>
<keyword evidence="8 12" id="KW-1133">Transmembrane helix</keyword>
<organism evidence="14 15">
    <name type="scientific">Desulforhabdus amnigena</name>
    <dbReference type="NCBI Taxonomy" id="40218"/>
    <lineage>
        <taxon>Bacteria</taxon>
        <taxon>Pseudomonadati</taxon>
        <taxon>Thermodesulfobacteriota</taxon>
        <taxon>Syntrophobacteria</taxon>
        <taxon>Syntrophobacterales</taxon>
        <taxon>Syntrophobacteraceae</taxon>
        <taxon>Desulforhabdus</taxon>
    </lineage>
</organism>
<dbReference type="EMBL" id="BSDR01000001">
    <property type="protein sequence ID" value="GLI34708.1"/>
    <property type="molecule type" value="Genomic_DNA"/>
</dbReference>
<sequence>MEHPILFLNILFQKLGLPVVGAEEAHTLLEQVLQPHVTYTWLVMIVLLLLAKLAVSRIQLVPEGGQNFFEVVINGIEEFMIGITGEHGRFVFPLIATLGFFILLSNYLGMIPGFFSPTANINTTAACALIVVVFTHVIGVKFHGAKYIKHFMGPVWWLTPLIMPIEIIGHIARVLSLSIRLFGNVFGEELVLGILFFLAGLYLAPLPMMFLGLFTGFIQAFIFCLLSMMYFAGALEEAH</sequence>
<evidence type="ECO:0000256" key="11">
    <source>
        <dbReference type="ARBA" id="ARBA00023310"/>
    </source>
</evidence>
<dbReference type="InterPro" id="IPR023011">
    <property type="entry name" value="ATP_synth_F0_asu_AS"/>
</dbReference>
<dbReference type="SUPFAM" id="SSF81336">
    <property type="entry name" value="F1F0 ATP synthase subunit A"/>
    <property type="match status" value="1"/>
</dbReference>
<evidence type="ECO:0000256" key="2">
    <source>
        <dbReference type="ARBA" id="ARBA00006810"/>
    </source>
</evidence>
<keyword evidence="6 12" id="KW-0812">Transmembrane</keyword>
<dbReference type="RefSeq" id="WP_281794114.1">
    <property type="nucleotide sequence ID" value="NZ_BSDR01000001.1"/>
</dbReference>
<feature type="transmembrane region" description="Helical" evidence="12">
    <location>
        <begin position="38"/>
        <end position="55"/>
    </location>
</feature>
<evidence type="ECO:0000256" key="5">
    <source>
        <dbReference type="ARBA" id="ARBA00022547"/>
    </source>
</evidence>
<keyword evidence="15" id="KW-1185">Reference proteome</keyword>
<reference evidence="14" key="1">
    <citation type="submission" date="2022-12" db="EMBL/GenBank/DDBJ databases">
        <title>Reference genome sequencing for broad-spectrum identification of bacterial and archaeal isolates by mass spectrometry.</title>
        <authorList>
            <person name="Sekiguchi Y."/>
            <person name="Tourlousse D.M."/>
        </authorList>
    </citation>
    <scope>NUCLEOTIDE SEQUENCE</scope>
    <source>
        <strain evidence="14">ASRB1</strain>
    </source>
</reference>
<dbReference type="GO" id="GO:0042777">
    <property type="term" value="P:proton motive force-driven plasma membrane ATP synthesis"/>
    <property type="evidence" value="ECO:0007669"/>
    <property type="project" value="TreeGrafter"/>
</dbReference>
<evidence type="ECO:0000256" key="9">
    <source>
        <dbReference type="ARBA" id="ARBA00023065"/>
    </source>
</evidence>
<keyword evidence="4 12" id="KW-1003">Cell membrane</keyword>
<evidence type="ECO:0000256" key="8">
    <source>
        <dbReference type="ARBA" id="ARBA00022989"/>
    </source>
</evidence>